<dbReference type="InterPro" id="IPR015943">
    <property type="entry name" value="WD40/YVTN_repeat-like_dom_sf"/>
</dbReference>
<feature type="transmembrane region" description="Helical" evidence="1">
    <location>
        <begin position="356"/>
        <end position="373"/>
    </location>
</feature>
<feature type="transmembrane region" description="Helical" evidence="1">
    <location>
        <begin position="211"/>
        <end position="236"/>
    </location>
</feature>
<feature type="transmembrane region" description="Helical" evidence="1">
    <location>
        <begin position="393"/>
        <end position="416"/>
    </location>
</feature>
<accession>A0ABS5BZP9</accession>
<dbReference type="SMART" id="SM00564">
    <property type="entry name" value="PQQ"/>
    <property type="match status" value="6"/>
</dbReference>
<gene>
    <name evidence="4" type="ORF">J8F10_28505</name>
</gene>
<keyword evidence="2" id="KW-0732">Signal</keyword>
<keyword evidence="5" id="KW-1185">Reference proteome</keyword>
<feature type="transmembrane region" description="Helical" evidence="1">
    <location>
        <begin position="248"/>
        <end position="265"/>
    </location>
</feature>
<dbReference type="RefSeq" id="WP_210659787.1">
    <property type="nucleotide sequence ID" value="NZ_JAGKQQ010000001.1"/>
</dbReference>
<dbReference type="InterPro" id="IPR002372">
    <property type="entry name" value="PQQ_rpt_dom"/>
</dbReference>
<dbReference type="SUPFAM" id="SSF50998">
    <property type="entry name" value="Quinoprotein alcohol dehydrogenase-like"/>
    <property type="match status" value="2"/>
</dbReference>
<evidence type="ECO:0000313" key="4">
    <source>
        <dbReference type="EMBL" id="MBP3959204.1"/>
    </source>
</evidence>
<dbReference type="Proteomes" id="UP000676565">
    <property type="component" value="Unassembled WGS sequence"/>
</dbReference>
<sequence>MRSQSSPRFVALALFALLLTATAAPAVITKLTPLAEVLESDQYIFTAKAEKLDPDNKDRPTATFKLDKKLKGEVPFERIPVNMTGNDEAKKAGDTKTIFERLDDSRQLVFFVRKQGKIYNAKVFVEGSWFSIYGTLDADGKTVRWALLHGEPFLRRTFKGTSAEMVKTIEDALAKKAKPPEPDDKEKAGYGPPIQKKCEELNSALQTPRSALLGVIPSFVLVGPLAIIAALFPGVFARMAVGMKRWRAFLVVASINSTLALIYFAVSTYRPHWLPAGWAFAPRSVAVYFTAIALGGFLWAGLRYRRMACEEPNVTGVPSRTELLALLGLTAFAAICTALTAAFADWNSTLTVPMREFTFIGIALLTATTYAAYRALTHRADLGADGKEPALRLSLSGESVGLGALVLCGVVTVLLLNGRGGEPIAAGTEIGDAEANFAPRLVGEPVVIEAFEVENGKQEKVAGRIMSGLAVDGDRLCFGVQIATDGRLLAMNRHTGKVEWAVDAVGEPLRPVFCTPTIEGGKVYCGEGMHVDKGCRLFCVNASDGNPAWKEPFKTGSHTEGAPAIANGKVYFPAGEDGLFCADASTGAKFWQFPGGKDKGIHIDAAPVVANGTVFVGSGLYTYVAVGLNANTGEEKWRTDLKLRVFGAPIASGNKVFYGVGTGNMGFDTFHYDEEGEGREKEPAGAVCCLDAATGKEEWRYPLPRSVHTGLAVDAFSVYAGCRDGNVYAIDRKTGKLRWRAGIGSAVASAPAVASVGGFPITVYAVSREGRVFCLHPQTGAVLWWRGTLPGFGWRGDDFDVMCSPLVVTTPTATGSKRTIYIGGMTVDPNNPVRRHVAVFKFEDAIGG</sequence>
<evidence type="ECO:0000256" key="1">
    <source>
        <dbReference type="SAM" id="Phobius"/>
    </source>
</evidence>
<reference evidence="4 5" key="1">
    <citation type="submission" date="2021-04" db="EMBL/GenBank/DDBJ databases">
        <authorList>
            <person name="Ivanova A."/>
        </authorList>
    </citation>
    <scope>NUCLEOTIDE SEQUENCE [LARGE SCALE GENOMIC DNA]</scope>
    <source>
        <strain evidence="4 5">G18</strain>
    </source>
</reference>
<feature type="chain" id="PRO_5045561213" evidence="2">
    <location>
        <begin position="27"/>
        <end position="848"/>
    </location>
</feature>
<dbReference type="InterPro" id="IPR018391">
    <property type="entry name" value="PQQ_b-propeller_rpt"/>
</dbReference>
<dbReference type="PANTHER" id="PTHR34512">
    <property type="entry name" value="CELL SURFACE PROTEIN"/>
    <property type="match status" value="1"/>
</dbReference>
<dbReference type="EMBL" id="JAGKQQ010000001">
    <property type="protein sequence ID" value="MBP3959204.1"/>
    <property type="molecule type" value="Genomic_DNA"/>
</dbReference>
<feature type="domain" description="Pyrrolo-quinoline quinone repeat" evidence="3">
    <location>
        <begin position="461"/>
        <end position="594"/>
    </location>
</feature>
<dbReference type="Gene3D" id="2.130.10.10">
    <property type="entry name" value="YVTN repeat-like/Quinoprotein amine dehydrogenase"/>
    <property type="match status" value="2"/>
</dbReference>
<comment type="caution">
    <text evidence="4">The sequence shown here is derived from an EMBL/GenBank/DDBJ whole genome shotgun (WGS) entry which is preliminary data.</text>
</comment>
<keyword evidence="1" id="KW-0472">Membrane</keyword>
<dbReference type="PANTHER" id="PTHR34512:SF30">
    <property type="entry name" value="OUTER MEMBRANE PROTEIN ASSEMBLY FACTOR BAMB"/>
    <property type="match status" value="1"/>
</dbReference>
<proteinExistence type="predicted"/>
<dbReference type="Pfam" id="PF13360">
    <property type="entry name" value="PQQ_2"/>
    <property type="match status" value="2"/>
</dbReference>
<name>A0ABS5BZP9_9BACT</name>
<feature type="transmembrane region" description="Helical" evidence="1">
    <location>
        <begin position="285"/>
        <end position="302"/>
    </location>
</feature>
<organism evidence="4 5">
    <name type="scientific">Gemmata palustris</name>
    <dbReference type="NCBI Taxonomy" id="2822762"/>
    <lineage>
        <taxon>Bacteria</taxon>
        <taxon>Pseudomonadati</taxon>
        <taxon>Planctomycetota</taxon>
        <taxon>Planctomycetia</taxon>
        <taxon>Gemmatales</taxon>
        <taxon>Gemmataceae</taxon>
        <taxon>Gemmata</taxon>
    </lineage>
</organism>
<keyword evidence="1" id="KW-0812">Transmembrane</keyword>
<keyword evidence="1" id="KW-1133">Transmembrane helix</keyword>
<evidence type="ECO:0000313" key="5">
    <source>
        <dbReference type="Proteomes" id="UP000676565"/>
    </source>
</evidence>
<protein>
    <submittedName>
        <fullName evidence="4">PQQ-binding-like beta-propeller repeat protein</fullName>
    </submittedName>
</protein>
<evidence type="ECO:0000259" key="3">
    <source>
        <dbReference type="Pfam" id="PF13360"/>
    </source>
</evidence>
<feature type="domain" description="Pyrrolo-quinoline quinone repeat" evidence="3">
    <location>
        <begin position="685"/>
        <end position="785"/>
    </location>
</feature>
<feature type="transmembrane region" description="Helical" evidence="1">
    <location>
        <begin position="323"/>
        <end position="344"/>
    </location>
</feature>
<evidence type="ECO:0000256" key="2">
    <source>
        <dbReference type="SAM" id="SignalP"/>
    </source>
</evidence>
<dbReference type="InterPro" id="IPR011047">
    <property type="entry name" value="Quinoprotein_ADH-like_sf"/>
</dbReference>
<feature type="signal peptide" evidence="2">
    <location>
        <begin position="1"/>
        <end position="26"/>
    </location>
</feature>